<evidence type="ECO:0000313" key="2">
    <source>
        <dbReference type="EMBL" id="GGM75564.1"/>
    </source>
</evidence>
<dbReference type="AlphaFoldDB" id="A0A917UED9"/>
<sequence length="86" mass="9552">MDGDGVEPGVEVVGGLAAQHPSRHFHALEIGPRHEALPERRPVAVSDPKAAHEVVEHGRMQIVAPDFAERDEHGEERELHDSKIRR</sequence>
<gene>
    <name evidence="2" type="ORF">GCM10007977_091380</name>
</gene>
<feature type="compositionally biased region" description="Basic and acidic residues" evidence="1">
    <location>
        <begin position="67"/>
        <end position="86"/>
    </location>
</feature>
<name>A0A917UED9_9ACTN</name>
<dbReference type="EMBL" id="BMPI01000071">
    <property type="protein sequence ID" value="GGM75564.1"/>
    <property type="molecule type" value="Genomic_DNA"/>
</dbReference>
<dbReference type="Proteomes" id="UP000642070">
    <property type="component" value="Unassembled WGS sequence"/>
</dbReference>
<reference evidence="2" key="1">
    <citation type="journal article" date="2014" name="Int. J. Syst. Evol. Microbiol.">
        <title>Complete genome sequence of Corynebacterium casei LMG S-19264T (=DSM 44701T), isolated from a smear-ripened cheese.</title>
        <authorList>
            <consortium name="US DOE Joint Genome Institute (JGI-PGF)"/>
            <person name="Walter F."/>
            <person name="Albersmeier A."/>
            <person name="Kalinowski J."/>
            <person name="Ruckert C."/>
        </authorList>
    </citation>
    <scope>NUCLEOTIDE SEQUENCE</scope>
    <source>
        <strain evidence="2">JCM 19831</strain>
    </source>
</reference>
<accession>A0A917UED9</accession>
<keyword evidence="3" id="KW-1185">Reference proteome</keyword>
<comment type="caution">
    <text evidence="2">The sequence shown here is derived from an EMBL/GenBank/DDBJ whole genome shotgun (WGS) entry which is preliminary data.</text>
</comment>
<evidence type="ECO:0000256" key="1">
    <source>
        <dbReference type="SAM" id="MobiDB-lite"/>
    </source>
</evidence>
<reference evidence="2" key="2">
    <citation type="submission" date="2020-09" db="EMBL/GenBank/DDBJ databases">
        <authorList>
            <person name="Sun Q."/>
            <person name="Ohkuma M."/>
        </authorList>
    </citation>
    <scope>NUCLEOTIDE SEQUENCE</scope>
    <source>
        <strain evidence="2">JCM 19831</strain>
    </source>
</reference>
<evidence type="ECO:0000313" key="3">
    <source>
        <dbReference type="Proteomes" id="UP000642070"/>
    </source>
</evidence>
<organism evidence="2 3">
    <name type="scientific">Dactylosporangium sucinum</name>
    <dbReference type="NCBI Taxonomy" id="1424081"/>
    <lineage>
        <taxon>Bacteria</taxon>
        <taxon>Bacillati</taxon>
        <taxon>Actinomycetota</taxon>
        <taxon>Actinomycetes</taxon>
        <taxon>Micromonosporales</taxon>
        <taxon>Micromonosporaceae</taxon>
        <taxon>Dactylosporangium</taxon>
    </lineage>
</organism>
<feature type="region of interest" description="Disordered" evidence="1">
    <location>
        <begin position="65"/>
        <end position="86"/>
    </location>
</feature>
<protein>
    <submittedName>
        <fullName evidence="2">Uncharacterized protein</fullName>
    </submittedName>
</protein>
<proteinExistence type="predicted"/>